<dbReference type="EMBL" id="WJXA01000001">
    <property type="protein sequence ID" value="KAF7153195.1"/>
    <property type="molecule type" value="Genomic_DNA"/>
</dbReference>
<dbReference type="InterPro" id="IPR011009">
    <property type="entry name" value="Kinase-like_dom_sf"/>
</dbReference>
<keyword evidence="1" id="KW-0732">Signal</keyword>
<protein>
    <recommendedName>
        <fullName evidence="2">GH18 domain-containing protein</fullName>
    </recommendedName>
</protein>
<organism evidence="3 4">
    <name type="scientific">Rhododendron simsii</name>
    <name type="common">Sims's rhododendron</name>
    <dbReference type="NCBI Taxonomy" id="118357"/>
    <lineage>
        <taxon>Eukaryota</taxon>
        <taxon>Viridiplantae</taxon>
        <taxon>Streptophyta</taxon>
        <taxon>Embryophyta</taxon>
        <taxon>Tracheophyta</taxon>
        <taxon>Spermatophyta</taxon>
        <taxon>Magnoliopsida</taxon>
        <taxon>eudicotyledons</taxon>
        <taxon>Gunneridae</taxon>
        <taxon>Pentapetalae</taxon>
        <taxon>asterids</taxon>
        <taxon>Ericales</taxon>
        <taxon>Ericaceae</taxon>
        <taxon>Ericoideae</taxon>
        <taxon>Rhodoreae</taxon>
        <taxon>Rhododendron</taxon>
    </lineage>
</organism>
<dbReference type="OrthoDB" id="73875at2759"/>
<dbReference type="AlphaFoldDB" id="A0A834LYU1"/>
<dbReference type="Pfam" id="PF00704">
    <property type="entry name" value="Glyco_hydro_18"/>
    <property type="match status" value="1"/>
</dbReference>
<dbReference type="InterPro" id="IPR017853">
    <property type="entry name" value="GH"/>
</dbReference>
<sequence>MLFNILSLLIFLPPLAKSSEAPIWIKAGYWYSGSEFPVPDIDSSLFTHLTCAFAHINSSTYELSILPSDKAYIHLHLHRYCSPKESNNYNTSTARLYGFHGLELYGMGPYGIQPDTSTKNMEDMGILFDDWRSAINKESKNSTQSPLILTMAGSHSALYDPSSNVSTDYGIKEWIRRGLPAKKMVLGLAYHGYAWTLVTFYGVKAVFNASYVANYCVIGSLWIGFDDVEAIKIKVSYAREKGLLGYKVWQVPNDDNWVLSKAGRMGEGNESQSLFKTTMASARKANAPNLLVFRITDLVEATKNFSFENKLGKGGYGPVYKAYDLWKCGKGMEFMDPSLDNTYSSSKLMRCMEIALLCVQENPADRPSMLELSSMLKNEVAAMNTPKRPAFSTRRDEDEVQESTVSQQEIWSVGDVSFSLIVAR</sequence>
<dbReference type="SMART" id="SM00636">
    <property type="entry name" value="Glyco_18"/>
    <property type="match status" value="1"/>
</dbReference>
<evidence type="ECO:0000259" key="2">
    <source>
        <dbReference type="PROSITE" id="PS51910"/>
    </source>
</evidence>
<feature type="domain" description="GH18" evidence="2">
    <location>
        <begin position="154"/>
        <end position="270"/>
    </location>
</feature>
<dbReference type="Gene3D" id="3.20.20.80">
    <property type="entry name" value="Glycosidases"/>
    <property type="match status" value="3"/>
</dbReference>
<gene>
    <name evidence="3" type="ORF">RHSIM_Rhsim01G0040600</name>
</gene>
<dbReference type="GO" id="GO:0008061">
    <property type="term" value="F:chitin binding"/>
    <property type="evidence" value="ECO:0007669"/>
    <property type="project" value="InterPro"/>
</dbReference>
<dbReference type="Gene3D" id="1.10.510.10">
    <property type="entry name" value="Transferase(Phosphotransferase) domain 1"/>
    <property type="match status" value="1"/>
</dbReference>
<dbReference type="GO" id="GO:0006032">
    <property type="term" value="P:chitin catabolic process"/>
    <property type="evidence" value="ECO:0007669"/>
    <property type="project" value="TreeGrafter"/>
</dbReference>
<dbReference type="InterPro" id="IPR001223">
    <property type="entry name" value="Glyco_hydro18_cat"/>
</dbReference>
<comment type="caution">
    <text evidence="3">The sequence shown here is derived from an EMBL/GenBank/DDBJ whole genome shotgun (WGS) entry which is preliminary data.</text>
</comment>
<dbReference type="Gene3D" id="3.10.50.10">
    <property type="match status" value="1"/>
</dbReference>
<accession>A0A834LYU1</accession>
<evidence type="ECO:0000313" key="4">
    <source>
        <dbReference type="Proteomes" id="UP000626092"/>
    </source>
</evidence>
<name>A0A834LYU1_RHOSS</name>
<dbReference type="PROSITE" id="PS51910">
    <property type="entry name" value="GH18_2"/>
    <property type="match status" value="1"/>
</dbReference>
<keyword evidence="4" id="KW-1185">Reference proteome</keyword>
<dbReference type="GO" id="GO:0005975">
    <property type="term" value="P:carbohydrate metabolic process"/>
    <property type="evidence" value="ECO:0007669"/>
    <property type="project" value="InterPro"/>
</dbReference>
<dbReference type="InterPro" id="IPR011583">
    <property type="entry name" value="Chitinase_II/V-like_cat"/>
</dbReference>
<dbReference type="InterPro" id="IPR029070">
    <property type="entry name" value="Chitinase_insertion_sf"/>
</dbReference>
<dbReference type="GO" id="GO:0005576">
    <property type="term" value="C:extracellular region"/>
    <property type="evidence" value="ECO:0007669"/>
    <property type="project" value="TreeGrafter"/>
</dbReference>
<dbReference type="GO" id="GO:0004568">
    <property type="term" value="F:chitinase activity"/>
    <property type="evidence" value="ECO:0007669"/>
    <property type="project" value="TreeGrafter"/>
</dbReference>
<reference evidence="3" key="1">
    <citation type="submission" date="2019-11" db="EMBL/GenBank/DDBJ databases">
        <authorList>
            <person name="Liu Y."/>
            <person name="Hou J."/>
            <person name="Li T.-Q."/>
            <person name="Guan C.-H."/>
            <person name="Wu X."/>
            <person name="Wu H.-Z."/>
            <person name="Ling F."/>
            <person name="Zhang R."/>
            <person name="Shi X.-G."/>
            <person name="Ren J.-P."/>
            <person name="Chen E.-F."/>
            <person name="Sun J.-M."/>
        </authorList>
    </citation>
    <scope>NUCLEOTIDE SEQUENCE</scope>
    <source>
        <strain evidence="3">Adult_tree_wgs_1</strain>
        <tissue evidence="3">Leaves</tissue>
    </source>
</reference>
<dbReference type="Proteomes" id="UP000626092">
    <property type="component" value="Unassembled WGS sequence"/>
</dbReference>
<evidence type="ECO:0000313" key="3">
    <source>
        <dbReference type="EMBL" id="KAF7153195.1"/>
    </source>
</evidence>
<dbReference type="PANTHER" id="PTHR11177">
    <property type="entry name" value="CHITINASE"/>
    <property type="match status" value="1"/>
</dbReference>
<feature type="signal peptide" evidence="1">
    <location>
        <begin position="1"/>
        <end position="18"/>
    </location>
</feature>
<dbReference type="PANTHER" id="PTHR11177:SF369">
    <property type="entry name" value="CLASS V CHITINASE-LIKE"/>
    <property type="match status" value="1"/>
</dbReference>
<dbReference type="InterPro" id="IPR050314">
    <property type="entry name" value="Glycosyl_Hydrlase_18"/>
</dbReference>
<dbReference type="SUPFAM" id="SSF56112">
    <property type="entry name" value="Protein kinase-like (PK-like)"/>
    <property type="match status" value="1"/>
</dbReference>
<proteinExistence type="predicted"/>
<evidence type="ECO:0000256" key="1">
    <source>
        <dbReference type="SAM" id="SignalP"/>
    </source>
</evidence>
<feature type="chain" id="PRO_5032640084" description="GH18 domain-containing protein" evidence="1">
    <location>
        <begin position="19"/>
        <end position="424"/>
    </location>
</feature>
<dbReference type="SUPFAM" id="SSF51445">
    <property type="entry name" value="(Trans)glycosidases"/>
    <property type="match status" value="1"/>
</dbReference>